<evidence type="ECO:0000313" key="3">
    <source>
        <dbReference type="EMBL" id="ABB38553.1"/>
    </source>
</evidence>
<evidence type="ECO:0000313" key="4">
    <source>
        <dbReference type="Proteomes" id="UP000002710"/>
    </source>
</evidence>
<dbReference type="PANTHER" id="PTHR21043">
    <property type="entry name" value="IOJAP SUPERFAMILY ORTHOLOG"/>
    <property type="match status" value="1"/>
</dbReference>
<reference evidence="3 4" key="1">
    <citation type="journal article" date="2011" name="J. Bacteriol.">
        <title>Complete genome sequence and updated annotation of Desulfovibrio alaskensis G20.</title>
        <authorList>
            <person name="Hauser L.J."/>
            <person name="Land M.L."/>
            <person name="Brown S.D."/>
            <person name="Larimer F."/>
            <person name="Keller K.L."/>
            <person name="Rapp-Giles B.J."/>
            <person name="Price M.N."/>
            <person name="Lin M."/>
            <person name="Bruce D.C."/>
            <person name="Detter J.C."/>
            <person name="Tapia R."/>
            <person name="Han C.S."/>
            <person name="Goodwin L.A."/>
            <person name="Cheng J.F."/>
            <person name="Pitluck S."/>
            <person name="Copeland A."/>
            <person name="Lucas S."/>
            <person name="Nolan M."/>
            <person name="Lapidus A.L."/>
            <person name="Palumbo A.V."/>
            <person name="Wall J.D."/>
        </authorList>
    </citation>
    <scope>NUCLEOTIDE SEQUENCE [LARGE SCALE GENOMIC DNA]</scope>
    <source>
        <strain evidence="4">ATCC BAA 1058 / DSM 17464 / G20</strain>
    </source>
</reference>
<dbReference type="GO" id="GO:0005737">
    <property type="term" value="C:cytoplasm"/>
    <property type="evidence" value="ECO:0007669"/>
    <property type="project" value="UniProtKB-SubCell"/>
</dbReference>
<evidence type="ECO:0000256" key="2">
    <source>
        <dbReference type="HAMAP-Rule" id="MF_01477"/>
    </source>
</evidence>
<comment type="subunit">
    <text evidence="2">Interacts with ribosomal protein uL14 (rplN).</text>
</comment>
<dbReference type="eggNOG" id="COG0799">
    <property type="taxonomic scope" value="Bacteria"/>
</dbReference>
<protein>
    <recommendedName>
        <fullName evidence="2">Ribosomal silencing factor RsfS</fullName>
    </recommendedName>
</protein>
<dbReference type="AlphaFoldDB" id="Q310U3"/>
<dbReference type="HAMAP" id="MF_01477">
    <property type="entry name" value="Iojap_RsfS"/>
    <property type="match status" value="1"/>
</dbReference>
<comment type="subcellular location">
    <subcellularLocation>
        <location evidence="2">Cytoplasm</location>
    </subcellularLocation>
</comment>
<dbReference type="InterPro" id="IPR004394">
    <property type="entry name" value="Iojap/RsfS/C7orf30"/>
</dbReference>
<sequence>MVTKKEKKFSLADGHEKAQRLAALLNDKKARDLLVFDLRGISGFTDFMIVGTAGSVRQGQALADYMLDFCKQNNFEFLRVEGYQAGKWILLDMNDVVVNIFQPDSRELYNLEGLWADAPQVEAVRNRTGEE</sequence>
<dbReference type="KEGG" id="dde:Dde_1756"/>
<dbReference type="STRING" id="207559.Dde_1756"/>
<dbReference type="PANTHER" id="PTHR21043:SF0">
    <property type="entry name" value="MITOCHONDRIAL ASSEMBLY OF RIBOSOMAL LARGE SUBUNIT PROTEIN 1"/>
    <property type="match status" value="1"/>
</dbReference>
<dbReference type="InterPro" id="IPR043519">
    <property type="entry name" value="NT_sf"/>
</dbReference>
<dbReference type="HOGENOM" id="CLU_092688_4_1_7"/>
<dbReference type="EMBL" id="CP000112">
    <property type="protein sequence ID" value="ABB38553.1"/>
    <property type="molecule type" value="Genomic_DNA"/>
</dbReference>
<keyword evidence="4" id="KW-1185">Reference proteome</keyword>
<comment type="function">
    <text evidence="2">Functions as a ribosomal silencing factor. Interacts with ribosomal protein uL14 (rplN), blocking formation of intersubunit bridge B8. Prevents association of the 30S and 50S ribosomal subunits and the formation of functional ribosomes, thus repressing translation.</text>
</comment>
<keyword evidence="2" id="KW-0678">Repressor</keyword>
<dbReference type="Proteomes" id="UP000002710">
    <property type="component" value="Chromosome"/>
</dbReference>
<evidence type="ECO:0000256" key="1">
    <source>
        <dbReference type="ARBA" id="ARBA00010574"/>
    </source>
</evidence>
<dbReference type="RefSeq" id="WP_011367684.1">
    <property type="nucleotide sequence ID" value="NC_007519.1"/>
</dbReference>
<keyword evidence="2" id="KW-0963">Cytoplasm</keyword>
<dbReference type="GO" id="GO:0043023">
    <property type="term" value="F:ribosomal large subunit binding"/>
    <property type="evidence" value="ECO:0007669"/>
    <property type="project" value="TreeGrafter"/>
</dbReference>
<organism evidence="3 4">
    <name type="scientific">Oleidesulfovibrio alaskensis (strain ATCC BAA-1058 / DSM 17464 / G20)</name>
    <name type="common">Desulfovibrio alaskensis</name>
    <dbReference type="NCBI Taxonomy" id="207559"/>
    <lineage>
        <taxon>Bacteria</taxon>
        <taxon>Pseudomonadati</taxon>
        <taxon>Thermodesulfobacteriota</taxon>
        <taxon>Desulfovibrionia</taxon>
        <taxon>Desulfovibrionales</taxon>
        <taxon>Desulfovibrionaceae</taxon>
        <taxon>Oleidesulfovibrio</taxon>
    </lineage>
</organism>
<dbReference type="GO" id="GO:0090071">
    <property type="term" value="P:negative regulation of ribosome biogenesis"/>
    <property type="evidence" value="ECO:0007669"/>
    <property type="project" value="UniProtKB-UniRule"/>
</dbReference>
<dbReference type="Pfam" id="PF02410">
    <property type="entry name" value="RsfS"/>
    <property type="match status" value="1"/>
</dbReference>
<dbReference type="Gene3D" id="3.30.460.10">
    <property type="entry name" value="Beta Polymerase, domain 2"/>
    <property type="match status" value="1"/>
</dbReference>
<proteinExistence type="inferred from homology"/>
<dbReference type="GO" id="GO:0017148">
    <property type="term" value="P:negative regulation of translation"/>
    <property type="evidence" value="ECO:0007669"/>
    <property type="project" value="UniProtKB-UniRule"/>
</dbReference>
<dbReference type="GO" id="GO:0042256">
    <property type="term" value="P:cytosolic ribosome assembly"/>
    <property type="evidence" value="ECO:0007669"/>
    <property type="project" value="UniProtKB-UniRule"/>
</dbReference>
<accession>Q310U3</accession>
<dbReference type="NCBIfam" id="TIGR00090">
    <property type="entry name" value="rsfS_iojap_ybeB"/>
    <property type="match status" value="1"/>
</dbReference>
<comment type="similarity">
    <text evidence="1 2">Belongs to the Iojap/RsfS family.</text>
</comment>
<gene>
    <name evidence="2" type="primary">rsfS</name>
    <name evidence="3" type="ordered locus">Dde_1756</name>
</gene>
<dbReference type="SUPFAM" id="SSF81301">
    <property type="entry name" value="Nucleotidyltransferase"/>
    <property type="match status" value="1"/>
</dbReference>
<name>Q310U3_OLEA2</name>
<keyword evidence="2" id="KW-0810">Translation regulation</keyword>